<sequence length="589" mass="61908">MSAFSSARLRTRRRSRLVAACTTGVLAVGAVALGPTTLAHADTAVPHGTKTTTPERTAPKPSLDLSKLGKTPTQALSQSTTTAARVTTPRYDYDGDGISDFFVQKQGNGRPGDVGVWSSKNRKLVSAGPAPVQFRELINPGNLTPDYSGNEVLGLTESGDLSMYRGSDFTHASWIWTCPGWQIYNQVIAVGDIDGNGFGDLLARTPSGDLYLFKGNGETAPFAPRVKVGTGWGIYDQLIGAGDITGTGQETLVARDLNGALWMYKLNGKSAAPIAPRVQIGTGWGIYNQIIGLGDDKNHQGQILGRTANGALYSYAGQPGGTGIHTLGAHVGAGTGWNMHLVAGQGHAPVYGKNSLLGQNAAGTLYRYASLDNGKLGSRTQASDTGFFGNLPLFGSVSLTDSNETPVLGISQGTLFDWGNHTNNDGWGSYNLVNGPGDLNGDGKADLLARDTGGVLWLQPGRGDGHYSARVRIGGGWKGYNKITGSGDINGDGYNDIVARDGNGHLYLYQGTGKGSAPFKTRVYIGGGWNTYNKIASPGDLDGDGRADLVGVNSTGVLYRYSGTGRAGTATFKARVQIGTGWNTYVRLF</sequence>
<accession>A0A9W4GRY8</accession>
<protein>
    <submittedName>
        <fullName evidence="4">Repeat domain-containing protein</fullName>
    </submittedName>
</protein>
<dbReference type="Pfam" id="PF13517">
    <property type="entry name" value="FG-GAP_3"/>
    <property type="match status" value="1"/>
</dbReference>
<dbReference type="EMBL" id="CAJSLV010000059">
    <property type="protein sequence ID" value="CAG6394879.1"/>
    <property type="molecule type" value="Genomic_DNA"/>
</dbReference>
<feature type="compositionally biased region" description="Low complexity" evidence="2">
    <location>
        <begin position="71"/>
        <end position="83"/>
    </location>
</feature>
<feature type="chain" id="PRO_5040741560" evidence="3">
    <location>
        <begin position="42"/>
        <end position="589"/>
    </location>
</feature>
<feature type="region of interest" description="Disordered" evidence="2">
    <location>
        <begin position="42"/>
        <end position="83"/>
    </location>
</feature>
<comment type="caution">
    <text evidence="4">The sequence shown here is derived from an EMBL/GenBank/DDBJ whole genome shotgun (WGS) entry which is preliminary data.</text>
</comment>
<keyword evidence="5" id="KW-1185">Reference proteome</keyword>
<dbReference type="Gene3D" id="2.115.10.10">
    <property type="entry name" value="Tachylectin 2"/>
    <property type="match status" value="2"/>
</dbReference>
<gene>
    <name evidence="4" type="ORF">SCOCK_30111</name>
</gene>
<dbReference type="SUPFAM" id="SSF69318">
    <property type="entry name" value="Integrin alpha N-terminal domain"/>
    <property type="match status" value="1"/>
</dbReference>
<dbReference type="PANTHER" id="PTHR44103">
    <property type="entry name" value="PROPROTEIN CONVERTASE P"/>
    <property type="match status" value="1"/>
</dbReference>
<dbReference type="AlphaFoldDB" id="A0A9W4GRY8"/>
<evidence type="ECO:0000256" key="3">
    <source>
        <dbReference type="SAM" id="SignalP"/>
    </source>
</evidence>
<feature type="signal peptide" evidence="3">
    <location>
        <begin position="1"/>
        <end position="41"/>
    </location>
</feature>
<evidence type="ECO:0000256" key="2">
    <source>
        <dbReference type="SAM" id="MobiDB-lite"/>
    </source>
</evidence>
<dbReference type="PANTHER" id="PTHR44103:SF1">
    <property type="entry name" value="PROPROTEIN CONVERTASE P"/>
    <property type="match status" value="1"/>
</dbReference>
<evidence type="ECO:0000313" key="4">
    <source>
        <dbReference type="EMBL" id="CAG6394879.1"/>
    </source>
</evidence>
<evidence type="ECO:0000256" key="1">
    <source>
        <dbReference type="ARBA" id="ARBA00022729"/>
    </source>
</evidence>
<dbReference type="Proteomes" id="UP001152519">
    <property type="component" value="Unassembled WGS sequence"/>
</dbReference>
<dbReference type="InterPro" id="IPR013517">
    <property type="entry name" value="FG-GAP"/>
</dbReference>
<organism evidence="4 5">
    <name type="scientific">Actinacidiphila cocklensis</name>
    <dbReference type="NCBI Taxonomy" id="887465"/>
    <lineage>
        <taxon>Bacteria</taxon>
        <taxon>Bacillati</taxon>
        <taxon>Actinomycetota</taxon>
        <taxon>Actinomycetes</taxon>
        <taxon>Kitasatosporales</taxon>
        <taxon>Streptomycetaceae</taxon>
        <taxon>Actinacidiphila</taxon>
    </lineage>
</organism>
<dbReference type="InterPro" id="IPR028994">
    <property type="entry name" value="Integrin_alpha_N"/>
</dbReference>
<name>A0A9W4GRY8_9ACTN</name>
<proteinExistence type="predicted"/>
<evidence type="ECO:0000313" key="5">
    <source>
        <dbReference type="Proteomes" id="UP001152519"/>
    </source>
</evidence>
<keyword evidence="1 3" id="KW-0732">Signal</keyword>
<reference evidence="4" key="1">
    <citation type="submission" date="2021-05" db="EMBL/GenBank/DDBJ databases">
        <authorList>
            <person name="Arsene-Ploetze F."/>
        </authorList>
    </citation>
    <scope>NUCLEOTIDE SEQUENCE</scope>
    <source>
        <strain evidence="4">DSM 42138</strain>
    </source>
</reference>